<sequence length="644" mass="72836">MTSVILKSINRNLDSTSVSSFKSFEVKIDLPITLGRGPVIKCPDKKISRNHVMIDWDDEGVLLTSIHVKPTFIVINGEKKSLTQGQSEVLKNGDRFGLLEDNYWYKESSPRCEKIRKELSPCLSSTEPQTDKNENDENVGTVNNEVHLTLEKDTGINEESKEPLIRNNANTESNKIEDLAEETDKKEDELGSNLPEANYNPKNNRKRTLPDWMSKAGGKGESNEKKSSEKVRNLNEKQSKKINVSRPSKKVTEAKFHELSDEDDGDDFNAKTSPKKIKKTNAKKQYHTISQDFDNPNSETENIVPGVISKNEIKASVNANVCSLSDTVKVSPKKETKRVNHRLTKKANTKNQYHSVSQDFDSPDFETEINADEVINQKNGNKANIKEHVCSDSDDGVVSPRKGTNKVNQTQIKQSKAKNQYHSLSQNFDGPDFEAENSNSESISKNNNVSDISTNVTDVKEVNSHKKEHDLSDDDGSGGDEPSISKPAKIKISNELKKNTPRKSCQYGEDCYRNNPKHRKELAHPGDSDYASHESASDDENDDRQECEYGLNCYRKNPQHRKDFKHTKKPQPPRNAKRKAKRKNDSDDSDEYDFDDPFLNDESSDDYAPTDSSGPDSDIEDTVQEEDTKRMMKEAKKFVKKRKN</sequence>
<feature type="compositionally biased region" description="Basic residues" evidence="1">
    <location>
        <begin position="557"/>
        <end position="582"/>
    </location>
</feature>
<feature type="compositionally biased region" description="Basic and acidic residues" evidence="1">
    <location>
        <begin position="174"/>
        <end position="189"/>
    </location>
</feature>
<keyword evidence="5" id="KW-1185">Reference proteome</keyword>
<evidence type="ECO:0000256" key="1">
    <source>
        <dbReference type="SAM" id="MobiDB-lite"/>
    </source>
</evidence>
<protein>
    <submittedName>
        <fullName evidence="4">Aprataxin and PNK-like factor</fullName>
    </submittedName>
</protein>
<feature type="compositionally biased region" description="Basic and acidic residues" evidence="1">
    <location>
        <begin position="626"/>
        <end position="637"/>
    </location>
</feature>
<evidence type="ECO:0000313" key="5">
    <source>
        <dbReference type="Proteomes" id="UP000326759"/>
    </source>
</evidence>
<feature type="compositionally biased region" description="Basic residues" evidence="1">
    <location>
        <begin position="273"/>
        <end position="283"/>
    </location>
</feature>
<feature type="compositionally biased region" description="Basic and acidic residues" evidence="1">
    <location>
        <begin position="458"/>
        <end position="470"/>
    </location>
</feature>
<dbReference type="CDD" id="cd22671">
    <property type="entry name" value="FHA_APTX-like"/>
    <property type="match status" value="1"/>
</dbReference>
<dbReference type="InterPro" id="IPR039253">
    <property type="entry name" value="APLF"/>
</dbReference>
<feature type="compositionally biased region" description="Basic and acidic residues" evidence="1">
    <location>
        <begin position="250"/>
        <end position="259"/>
    </location>
</feature>
<dbReference type="InterPro" id="IPR019406">
    <property type="entry name" value="APLF_PBZ"/>
</dbReference>
<dbReference type="PANTHER" id="PTHR21315:SF2">
    <property type="entry name" value="APRATAXIN AND PNK-LIKE FACTOR"/>
    <property type="match status" value="1"/>
</dbReference>
<dbReference type="AlphaFoldDB" id="A0A5N5T344"/>
<dbReference type="GO" id="GO:0035861">
    <property type="term" value="C:site of double-strand break"/>
    <property type="evidence" value="ECO:0007669"/>
    <property type="project" value="TreeGrafter"/>
</dbReference>
<dbReference type="GO" id="GO:0005634">
    <property type="term" value="C:nucleus"/>
    <property type="evidence" value="ECO:0007669"/>
    <property type="project" value="TreeGrafter"/>
</dbReference>
<dbReference type="GO" id="GO:0006302">
    <property type="term" value="P:double-strand break repair"/>
    <property type="evidence" value="ECO:0007669"/>
    <property type="project" value="InterPro"/>
</dbReference>
<name>A0A5N5T344_9CRUS</name>
<feature type="domain" description="FHA" evidence="2">
    <location>
        <begin position="33"/>
        <end position="96"/>
    </location>
</feature>
<dbReference type="InterPro" id="IPR008984">
    <property type="entry name" value="SMAD_FHA_dom_sf"/>
</dbReference>
<evidence type="ECO:0000259" key="3">
    <source>
        <dbReference type="Pfam" id="PF10283"/>
    </source>
</evidence>
<accession>A0A5N5T344</accession>
<dbReference type="EMBL" id="SEYY01013599">
    <property type="protein sequence ID" value="KAB7500567.1"/>
    <property type="molecule type" value="Genomic_DNA"/>
</dbReference>
<dbReference type="Pfam" id="PF00498">
    <property type="entry name" value="FHA"/>
    <property type="match status" value="1"/>
</dbReference>
<dbReference type="GO" id="GO:0008408">
    <property type="term" value="F:3'-5' exonuclease activity"/>
    <property type="evidence" value="ECO:0007669"/>
    <property type="project" value="InterPro"/>
</dbReference>
<feature type="region of interest" description="Disordered" evidence="1">
    <location>
        <begin position="122"/>
        <end position="283"/>
    </location>
</feature>
<dbReference type="PANTHER" id="PTHR21315">
    <property type="entry name" value="APRATAXIN AND PNK-LIKE FACTOR-RELATED"/>
    <property type="match status" value="1"/>
</dbReference>
<evidence type="ECO:0000259" key="2">
    <source>
        <dbReference type="Pfam" id="PF00498"/>
    </source>
</evidence>
<gene>
    <name evidence="4" type="primary">APLF</name>
    <name evidence="4" type="ORF">Anas_07118</name>
</gene>
<dbReference type="InterPro" id="IPR000253">
    <property type="entry name" value="FHA_dom"/>
</dbReference>
<feature type="compositionally biased region" description="Acidic residues" evidence="1">
    <location>
        <begin position="587"/>
        <end position="605"/>
    </location>
</feature>
<feature type="domain" description="PBZ-type" evidence="3">
    <location>
        <begin position="544"/>
        <end position="569"/>
    </location>
</feature>
<comment type="caution">
    <text evidence="4">The sequence shown here is derived from an EMBL/GenBank/DDBJ whole genome shotgun (WGS) entry which is preliminary data.</text>
</comment>
<feature type="compositionally biased region" description="Low complexity" evidence="1">
    <location>
        <begin position="437"/>
        <end position="450"/>
    </location>
</feature>
<feature type="compositionally biased region" description="Polar residues" evidence="1">
    <location>
        <begin position="405"/>
        <end position="428"/>
    </location>
</feature>
<proteinExistence type="predicted"/>
<feature type="region of interest" description="Disordered" evidence="1">
    <location>
        <begin position="385"/>
        <end position="644"/>
    </location>
</feature>
<dbReference type="SUPFAM" id="SSF49879">
    <property type="entry name" value="SMAD/FHA domain"/>
    <property type="match status" value="1"/>
</dbReference>
<feature type="compositionally biased region" description="Basic and acidic residues" evidence="1">
    <location>
        <begin position="522"/>
        <end position="536"/>
    </location>
</feature>
<dbReference type="Proteomes" id="UP000326759">
    <property type="component" value="Unassembled WGS sequence"/>
</dbReference>
<dbReference type="Gene3D" id="2.60.200.20">
    <property type="match status" value="1"/>
</dbReference>
<dbReference type="GO" id="GO:0003906">
    <property type="term" value="F:DNA-(apurinic or apyrimidinic site) endonuclease activity"/>
    <property type="evidence" value="ECO:0007669"/>
    <property type="project" value="InterPro"/>
</dbReference>
<reference evidence="4 5" key="1">
    <citation type="journal article" date="2019" name="PLoS Biol.">
        <title>Sex chromosomes control vertical transmission of feminizing Wolbachia symbionts in an isopod.</title>
        <authorList>
            <person name="Becking T."/>
            <person name="Chebbi M.A."/>
            <person name="Giraud I."/>
            <person name="Moumen B."/>
            <person name="Laverre T."/>
            <person name="Caubet Y."/>
            <person name="Peccoud J."/>
            <person name="Gilbert C."/>
            <person name="Cordaux R."/>
        </authorList>
    </citation>
    <scope>NUCLEOTIDE SEQUENCE [LARGE SCALE GENOMIC DNA]</scope>
    <source>
        <strain evidence="4">ANa2</strain>
        <tissue evidence="4">Whole body excluding digestive tract and cuticle</tissue>
    </source>
</reference>
<feature type="compositionally biased region" description="Basic and acidic residues" evidence="1">
    <location>
        <begin position="148"/>
        <end position="164"/>
    </location>
</feature>
<dbReference type="OrthoDB" id="10256774at2759"/>
<organism evidence="4 5">
    <name type="scientific">Armadillidium nasatum</name>
    <dbReference type="NCBI Taxonomy" id="96803"/>
    <lineage>
        <taxon>Eukaryota</taxon>
        <taxon>Metazoa</taxon>
        <taxon>Ecdysozoa</taxon>
        <taxon>Arthropoda</taxon>
        <taxon>Crustacea</taxon>
        <taxon>Multicrustacea</taxon>
        <taxon>Malacostraca</taxon>
        <taxon>Eumalacostraca</taxon>
        <taxon>Peracarida</taxon>
        <taxon>Isopoda</taxon>
        <taxon>Oniscidea</taxon>
        <taxon>Crinocheta</taxon>
        <taxon>Armadillidiidae</taxon>
        <taxon>Armadillidium</taxon>
    </lineage>
</organism>
<feature type="compositionally biased region" description="Basic and acidic residues" evidence="1">
    <location>
        <begin position="221"/>
        <end position="239"/>
    </location>
</feature>
<feature type="domain" description="PBZ-type" evidence="3">
    <location>
        <begin position="502"/>
        <end position="527"/>
    </location>
</feature>
<evidence type="ECO:0000313" key="4">
    <source>
        <dbReference type="EMBL" id="KAB7500567.1"/>
    </source>
</evidence>
<dbReference type="Pfam" id="PF10283">
    <property type="entry name" value="zf-CCHH"/>
    <property type="match status" value="2"/>
</dbReference>